<keyword evidence="2" id="KW-0378">Hydrolase</keyword>
<dbReference type="CDD" id="cd01293">
    <property type="entry name" value="Bact_CD"/>
    <property type="match status" value="1"/>
</dbReference>
<evidence type="ECO:0000313" key="5">
    <source>
        <dbReference type="Proteomes" id="UP000334990"/>
    </source>
</evidence>
<gene>
    <name evidence="4" type="ORF">Acor_00180</name>
</gene>
<evidence type="ECO:0000256" key="1">
    <source>
        <dbReference type="ARBA" id="ARBA00022723"/>
    </source>
</evidence>
<proteinExistence type="predicted"/>
<protein>
    <submittedName>
        <fullName evidence="4">Cytosine deaminase</fullName>
    </submittedName>
</protein>
<dbReference type="Proteomes" id="UP000334990">
    <property type="component" value="Unassembled WGS sequence"/>
</dbReference>
<dbReference type="Gene3D" id="2.30.40.10">
    <property type="entry name" value="Urease, subunit C, domain 1"/>
    <property type="match status" value="1"/>
</dbReference>
<dbReference type="GO" id="GO:0006209">
    <property type="term" value="P:cytosine catabolic process"/>
    <property type="evidence" value="ECO:0007669"/>
    <property type="project" value="TreeGrafter"/>
</dbReference>
<dbReference type="FunFam" id="3.20.20.140:FF:000019">
    <property type="entry name" value="Cytosine deaminase"/>
    <property type="match status" value="1"/>
</dbReference>
<evidence type="ECO:0000259" key="3">
    <source>
        <dbReference type="Pfam" id="PF07969"/>
    </source>
</evidence>
<dbReference type="GO" id="GO:0004131">
    <property type="term" value="F:cytosine deaminase activity"/>
    <property type="evidence" value="ECO:0007669"/>
    <property type="project" value="TreeGrafter"/>
</dbReference>
<dbReference type="InterPro" id="IPR013108">
    <property type="entry name" value="Amidohydro_3"/>
</dbReference>
<dbReference type="SUPFAM" id="SSF51556">
    <property type="entry name" value="Metallo-dependent hydrolases"/>
    <property type="match status" value="1"/>
</dbReference>
<dbReference type="RefSeq" id="WP_218034040.1">
    <property type="nucleotide sequence ID" value="NZ_BAAABN010000006.1"/>
</dbReference>
<dbReference type="GO" id="GO:0046872">
    <property type="term" value="F:metal ion binding"/>
    <property type="evidence" value="ECO:0007669"/>
    <property type="project" value="UniProtKB-KW"/>
</dbReference>
<sequence>MDLLIRDAALRGRPGRWMIAAEAGKLTAVQPEDRDAPAAATVVDAEGNLVTEPFADGHLHLCKVHTLDLSGPAALEAYTGGTMGAAMGAIEQAAAVKADQSVEAVTARARAALTESVRHGVRRVQAFADVDPAAGLTGVRALLALKAEFRDRVDVQVVAFPQDGVVRAHGTAELVGEAVRLGADVVGGIPWIEWTDADAREHIRRMVELAHRYGRRVAMLVDDAGDASLRTTEMLASALLEHGMTGRGSAQHARAMALYPEPYLRRLIGLCRVAGLGFVSDPHTGPLHLPVFTLAEAGIPVALGQDDIEDAYYPFGRHNLLEVAFLAAHLLDARTDARLDALYDMITVTAARVMGAPAPRIEPGADADLVILRGRTVRAALAEHAPPSHVIVAGRVVAATRSQTTFAG</sequence>
<dbReference type="InterPro" id="IPR011059">
    <property type="entry name" value="Metal-dep_hydrolase_composite"/>
</dbReference>
<evidence type="ECO:0000313" key="4">
    <source>
        <dbReference type="EMBL" id="GER97956.1"/>
    </source>
</evidence>
<accession>A0A5M3VMF7</accession>
<dbReference type="AlphaFoldDB" id="A0A5M3VMF7"/>
<dbReference type="Pfam" id="PF07969">
    <property type="entry name" value="Amidohydro_3"/>
    <property type="match status" value="1"/>
</dbReference>
<dbReference type="InterPro" id="IPR032466">
    <property type="entry name" value="Metal_Hydrolase"/>
</dbReference>
<keyword evidence="5" id="KW-1185">Reference proteome</keyword>
<organism evidence="4 5">
    <name type="scientific">Acrocarpospora corrugata</name>
    <dbReference type="NCBI Taxonomy" id="35763"/>
    <lineage>
        <taxon>Bacteria</taxon>
        <taxon>Bacillati</taxon>
        <taxon>Actinomycetota</taxon>
        <taxon>Actinomycetes</taxon>
        <taxon>Streptosporangiales</taxon>
        <taxon>Streptosporangiaceae</taxon>
        <taxon>Acrocarpospora</taxon>
    </lineage>
</organism>
<reference evidence="4 5" key="1">
    <citation type="submission" date="2019-10" db="EMBL/GenBank/DDBJ databases">
        <title>Whole genome shotgun sequence of Acrocarpospora corrugata NBRC 13972.</title>
        <authorList>
            <person name="Ichikawa N."/>
            <person name="Kimura A."/>
            <person name="Kitahashi Y."/>
            <person name="Komaki H."/>
            <person name="Oguchi A."/>
        </authorList>
    </citation>
    <scope>NUCLEOTIDE SEQUENCE [LARGE SCALE GENOMIC DNA]</scope>
    <source>
        <strain evidence="4 5">NBRC 13972</strain>
    </source>
</reference>
<dbReference type="EMBL" id="BLAD01000035">
    <property type="protein sequence ID" value="GER97956.1"/>
    <property type="molecule type" value="Genomic_DNA"/>
</dbReference>
<feature type="domain" description="Amidohydrolase 3" evidence="3">
    <location>
        <begin position="42"/>
        <end position="398"/>
    </location>
</feature>
<name>A0A5M3VMF7_9ACTN</name>
<dbReference type="PANTHER" id="PTHR32027">
    <property type="entry name" value="CYTOSINE DEAMINASE"/>
    <property type="match status" value="1"/>
</dbReference>
<dbReference type="Gene3D" id="3.20.20.140">
    <property type="entry name" value="Metal-dependent hydrolases"/>
    <property type="match status" value="1"/>
</dbReference>
<evidence type="ECO:0000256" key="2">
    <source>
        <dbReference type="ARBA" id="ARBA00022801"/>
    </source>
</evidence>
<dbReference type="GO" id="GO:0035888">
    <property type="term" value="F:isoguanine deaminase activity"/>
    <property type="evidence" value="ECO:0007669"/>
    <property type="project" value="TreeGrafter"/>
</dbReference>
<keyword evidence="1" id="KW-0479">Metal-binding</keyword>
<dbReference type="PANTHER" id="PTHR32027:SF0">
    <property type="entry name" value="CYTOSINE DEAMINASE"/>
    <property type="match status" value="1"/>
</dbReference>
<comment type="caution">
    <text evidence="4">The sequence shown here is derived from an EMBL/GenBank/DDBJ whole genome shotgun (WGS) entry which is preliminary data.</text>
</comment>
<dbReference type="SUPFAM" id="SSF51338">
    <property type="entry name" value="Composite domain of metallo-dependent hydrolases"/>
    <property type="match status" value="1"/>
</dbReference>
<dbReference type="InterPro" id="IPR052349">
    <property type="entry name" value="Metallo-hydrolase_Enzymes"/>
</dbReference>